<dbReference type="OrthoDB" id="595453at2"/>
<dbReference type="eggNOG" id="ENOG50336QR">
    <property type="taxonomic scope" value="Bacteria"/>
</dbReference>
<reference evidence="1 2" key="1">
    <citation type="submission" date="2008-06" db="EMBL/GenBank/DDBJ databases">
        <title>Complete sequence of Chloroherpeton thalassium ATCC 35110.</title>
        <authorList>
            <consortium name="US DOE Joint Genome Institute"/>
            <person name="Lucas S."/>
            <person name="Copeland A."/>
            <person name="Lapidus A."/>
            <person name="Glavina del Rio T."/>
            <person name="Dalin E."/>
            <person name="Tice H."/>
            <person name="Bruce D."/>
            <person name="Goodwin L."/>
            <person name="Pitluck S."/>
            <person name="Schmutz J."/>
            <person name="Larimer F."/>
            <person name="Land M."/>
            <person name="Hauser L."/>
            <person name="Kyrpides N."/>
            <person name="Mikhailova N."/>
            <person name="Liu Z."/>
            <person name="Li T."/>
            <person name="Zhao F."/>
            <person name="Overmann J."/>
            <person name="Bryant D.A."/>
            <person name="Richardson P."/>
        </authorList>
    </citation>
    <scope>NUCLEOTIDE SEQUENCE [LARGE SCALE GENOMIC DNA]</scope>
    <source>
        <strain evidence="2">ATCC 35110 / GB-78</strain>
    </source>
</reference>
<organism evidence="1 2">
    <name type="scientific">Chloroherpeton thalassium (strain ATCC 35110 / GB-78)</name>
    <dbReference type="NCBI Taxonomy" id="517418"/>
    <lineage>
        <taxon>Bacteria</taxon>
        <taxon>Pseudomonadati</taxon>
        <taxon>Chlorobiota</taxon>
        <taxon>Chlorobiia</taxon>
        <taxon>Chlorobiales</taxon>
        <taxon>Chloroherpetonaceae</taxon>
        <taxon>Chloroherpeton</taxon>
    </lineage>
</organism>
<dbReference type="Proteomes" id="UP000001208">
    <property type="component" value="Chromosome"/>
</dbReference>
<sequence>MPEHKKETLAISEKCMIQKCSCGAIHLHYQYVSLAIQKDTLFNIMQKCYTWQERLKDESFFAQQTPFKILIGVCMLTVSSDDFPRFNATVQEATSKLMCLEKVLNTSKIALN</sequence>
<gene>
    <name evidence="1" type="ordered locus">Ctha_0934</name>
</gene>
<name>B3QXC5_CHLT3</name>
<dbReference type="STRING" id="517418.Ctha_0934"/>
<dbReference type="AlphaFoldDB" id="B3QXC5"/>
<keyword evidence="2" id="KW-1185">Reference proteome</keyword>
<dbReference type="HOGENOM" id="CLU_2080575_0_0_10"/>
<protein>
    <submittedName>
        <fullName evidence="1">Uncharacterized protein</fullName>
    </submittedName>
</protein>
<evidence type="ECO:0000313" key="2">
    <source>
        <dbReference type="Proteomes" id="UP000001208"/>
    </source>
</evidence>
<accession>B3QXC5</accession>
<dbReference type="EMBL" id="CP001100">
    <property type="protein sequence ID" value="ACF13399.1"/>
    <property type="molecule type" value="Genomic_DNA"/>
</dbReference>
<evidence type="ECO:0000313" key="1">
    <source>
        <dbReference type="EMBL" id="ACF13399.1"/>
    </source>
</evidence>
<dbReference type="RefSeq" id="WP_012499483.1">
    <property type="nucleotide sequence ID" value="NC_011026.1"/>
</dbReference>
<proteinExistence type="predicted"/>
<dbReference type="KEGG" id="cts:Ctha_0934"/>